<proteinExistence type="predicted"/>
<dbReference type="GO" id="GO:0043682">
    <property type="term" value="F:P-type divalent copper transporter activity"/>
    <property type="evidence" value="ECO:0007669"/>
    <property type="project" value="TreeGrafter"/>
</dbReference>
<dbReference type="PANTHER" id="PTHR43520">
    <property type="entry name" value="ATP7, ISOFORM B"/>
    <property type="match status" value="1"/>
</dbReference>
<feature type="domain" description="HMA" evidence="5">
    <location>
        <begin position="6"/>
        <end position="70"/>
    </location>
</feature>
<organism evidence="6 7">
    <name type="scientific">Nonomuraea pusilla</name>
    <dbReference type="NCBI Taxonomy" id="46177"/>
    <lineage>
        <taxon>Bacteria</taxon>
        <taxon>Bacillati</taxon>
        <taxon>Actinomycetota</taxon>
        <taxon>Actinomycetes</taxon>
        <taxon>Streptosporangiales</taxon>
        <taxon>Streptosporangiaceae</taxon>
        <taxon>Nonomuraea</taxon>
    </lineage>
</organism>
<dbReference type="PROSITE" id="PS01047">
    <property type="entry name" value="HMA_1"/>
    <property type="match status" value="1"/>
</dbReference>
<dbReference type="GO" id="GO:0055070">
    <property type="term" value="P:copper ion homeostasis"/>
    <property type="evidence" value="ECO:0007669"/>
    <property type="project" value="TreeGrafter"/>
</dbReference>
<feature type="non-terminal residue" evidence="6">
    <location>
        <position position="143"/>
    </location>
</feature>
<dbReference type="AlphaFoldDB" id="A0A1H7XAJ0"/>
<dbReference type="Pfam" id="PF00403">
    <property type="entry name" value="HMA"/>
    <property type="match status" value="1"/>
</dbReference>
<protein>
    <submittedName>
        <fullName evidence="6">Heavy-metal-associated domain-containing protein</fullName>
    </submittedName>
</protein>
<dbReference type="SUPFAM" id="SSF55008">
    <property type="entry name" value="HMA, heavy metal-associated domain"/>
    <property type="match status" value="1"/>
</dbReference>
<evidence type="ECO:0000259" key="5">
    <source>
        <dbReference type="PROSITE" id="PS50846"/>
    </source>
</evidence>
<dbReference type="GO" id="GO:0016020">
    <property type="term" value="C:membrane"/>
    <property type="evidence" value="ECO:0007669"/>
    <property type="project" value="TreeGrafter"/>
</dbReference>
<accession>A0A1H7XAJ0</accession>
<feature type="transmembrane region" description="Helical" evidence="4">
    <location>
        <begin position="97"/>
        <end position="114"/>
    </location>
</feature>
<evidence type="ECO:0000256" key="1">
    <source>
        <dbReference type="ARBA" id="ARBA00022723"/>
    </source>
</evidence>
<gene>
    <name evidence="6" type="ORF">SAMN05660976_04816</name>
</gene>
<evidence type="ECO:0000256" key="4">
    <source>
        <dbReference type="SAM" id="Phobius"/>
    </source>
</evidence>
<evidence type="ECO:0000256" key="3">
    <source>
        <dbReference type="SAM" id="MobiDB-lite"/>
    </source>
</evidence>
<keyword evidence="4" id="KW-1133">Transmembrane helix</keyword>
<dbReference type="EMBL" id="FOBF01000011">
    <property type="protein sequence ID" value="SEM30685.1"/>
    <property type="molecule type" value="Genomic_DNA"/>
</dbReference>
<evidence type="ECO:0000256" key="2">
    <source>
        <dbReference type="ARBA" id="ARBA00022967"/>
    </source>
</evidence>
<keyword evidence="7" id="KW-1185">Reference proteome</keyword>
<dbReference type="GO" id="GO:0005507">
    <property type="term" value="F:copper ion binding"/>
    <property type="evidence" value="ECO:0007669"/>
    <property type="project" value="TreeGrafter"/>
</dbReference>
<dbReference type="RefSeq" id="WP_143078744.1">
    <property type="nucleotide sequence ID" value="NZ_FOBF01000011.1"/>
</dbReference>
<dbReference type="CDD" id="cd00371">
    <property type="entry name" value="HMA"/>
    <property type="match status" value="1"/>
</dbReference>
<dbReference type="InterPro" id="IPR036163">
    <property type="entry name" value="HMA_dom_sf"/>
</dbReference>
<dbReference type="STRING" id="46177.SAMN05660976_04816"/>
<feature type="region of interest" description="Disordered" evidence="3">
    <location>
        <begin position="70"/>
        <end position="90"/>
    </location>
</feature>
<dbReference type="Proteomes" id="UP000198953">
    <property type="component" value="Unassembled WGS sequence"/>
</dbReference>
<evidence type="ECO:0000313" key="7">
    <source>
        <dbReference type="Proteomes" id="UP000198953"/>
    </source>
</evidence>
<evidence type="ECO:0000313" key="6">
    <source>
        <dbReference type="EMBL" id="SEM30685.1"/>
    </source>
</evidence>
<name>A0A1H7XAJ0_9ACTN</name>
<dbReference type="InterPro" id="IPR017969">
    <property type="entry name" value="Heavy-metal-associated_CS"/>
</dbReference>
<reference evidence="6 7" key="1">
    <citation type="submission" date="2016-10" db="EMBL/GenBank/DDBJ databases">
        <authorList>
            <person name="de Groot N.N."/>
        </authorList>
    </citation>
    <scope>NUCLEOTIDE SEQUENCE [LARGE SCALE GENOMIC DNA]</scope>
    <source>
        <strain evidence="6 7">DSM 43357</strain>
    </source>
</reference>
<feature type="transmembrane region" description="Helical" evidence="4">
    <location>
        <begin position="120"/>
        <end position="138"/>
    </location>
</feature>
<keyword evidence="4" id="KW-0812">Transmembrane</keyword>
<dbReference type="PANTHER" id="PTHR43520:SF8">
    <property type="entry name" value="P-TYPE CU(+) TRANSPORTER"/>
    <property type="match status" value="1"/>
</dbReference>
<dbReference type="PROSITE" id="PS50846">
    <property type="entry name" value="HMA_2"/>
    <property type="match status" value="1"/>
</dbReference>
<dbReference type="FunFam" id="3.30.70.100:FF:000005">
    <property type="entry name" value="Copper-exporting P-type ATPase A"/>
    <property type="match status" value="1"/>
</dbReference>
<dbReference type="OrthoDB" id="7059309at2"/>
<keyword evidence="2" id="KW-1278">Translocase</keyword>
<dbReference type="Gene3D" id="3.30.70.100">
    <property type="match status" value="1"/>
</dbReference>
<dbReference type="InterPro" id="IPR006121">
    <property type="entry name" value="HMA_dom"/>
</dbReference>
<feature type="compositionally biased region" description="Basic and acidic residues" evidence="3">
    <location>
        <begin position="77"/>
        <end position="90"/>
    </location>
</feature>
<sequence length="143" mass="15383">MAEPTGAVELSIGGMTCASCANRIERKLNRLDGVTATVNFATEKAKVTFPAGLDPQVLVGEVEKAGYTAALPAPPRPAEETGEREPEDDLRPLRERLITALVLGVPVVVLAMVPALQFTYWQWLSLTLAAPVVVYAGWPFHKA</sequence>
<keyword evidence="4" id="KW-0472">Membrane</keyword>
<keyword evidence="1" id="KW-0479">Metal-binding</keyword>